<gene>
    <name evidence="1" type="ORF">LOK49_LG11G01806</name>
</gene>
<proteinExistence type="predicted"/>
<organism evidence="1 2">
    <name type="scientific">Camellia lanceoleosa</name>
    <dbReference type="NCBI Taxonomy" id="1840588"/>
    <lineage>
        <taxon>Eukaryota</taxon>
        <taxon>Viridiplantae</taxon>
        <taxon>Streptophyta</taxon>
        <taxon>Embryophyta</taxon>
        <taxon>Tracheophyta</taxon>
        <taxon>Spermatophyta</taxon>
        <taxon>Magnoliopsida</taxon>
        <taxon>eudicotyledons</taxon>
        <taxon>Gunneridae</taxon>
        <taxon>Pentapetalae</taxon>
        <taxon>asterids</taxon>
        <taxon>Ericales</taxon>
        <taxon>Theaceae</taxon>
        <taxon>Camellia</taxon>
    </lineage>
</organism>
<dbReference type="EMBL" id="CM045769">
    <property type="protein sequence ID" value="KAI7994654.1"/>
    <property type="molecule type" value="Genomic_DNA"/>
</dbReference>
<sequence>MEDGAFCGVFDGHGKNGHTVSKLLRNKLPSLLLNQKNALTKINKEREDGETMVPNKTFHKWKEACISAFKAMDKEIKLLESLDCSCSGTTAVVVIRQGEDLVIANLGDSSAVLGTMTEDGVVRPAQLTTDLKPSLPRRAMGKYLQQWKSLGLREWLPHEDSPGLAMSQAFGDFLLKNHGLIAIPDLSYRHLTPNDQFLILASAGVWDVLRNKEVAYVVSSADSEEAAARAVVNTAIYAWKHMFPSSKIDDCTVRCLFLHKRQQPPPPPLHLMT</sequence>
<comment type="caution">
    <text evidence="1">The sequence shown here is derived from an EMBL/GenBank/DDBJ whole genome shotgun (WGS) entry which is preliminary data.</text>
</comment>
<dbReference type="Proteomes" id="UP001060215">
    <property type="component" value="Chromosome 12"/>
</dbReference>
<protein>
    <submittedName>
        <fullName evidence="1">Uncharacterized protein</fullName>
    </submittedName>
</protein>
<evidence type="ECO:0000313" key="1">
    <source>
        <dbReference type="EMBL" id="KAI7994654.1"/>
    </source>
</evidence>
<keyword evidence="2" id="KW-1185">Reference proteome</keyword>
<reference evidence="1 2" key="1">
    <citation type="journal article" date="2022" name="Plant J.">
        <title>Chromosome-level genome of Camellia lanceoleosa provides a valuable resource for understanding genome evolution and self-incompatibility.</title>
        <authorList>
            <person name="Gong W."/>
            <person name="Xiao S."/>
            <person name="Wang L."/>
            <person name="Liao Z."/>
            <person name="Chang Y."/>
            <person name="Mo W."/>
            <person name="Hu G."/>
            <person name="Li W."/>
            <person name="Zhao G."/>
            <person name="Zhu H."/>
            <person name="Hu X."/>
            <person name="Ji K."/>
            <person name="Xiang X."/>
            <person name="Song Q."/>
            <person name="Yuan D."/>
            <person name="Jin S."/>
            <person name="Zhang L."/>
        </authorList>
    </citation>
    <scope>NUCLEOTIDE SEQUENCE [LARGE SCALE GENOMIC DNA]</scope>
    <source>
        <strain evidence="1">SQ_2022a</strain>
    </source>
</reference>
<name>A0ACC0G291_9ERIC</name>
<accession>A0ACC0G291</accession>
<evidence type="ECO:0000313" key="2">
    <source>
        <dbReference type="Proteomes" id="UP001060215"/>
    </source>
</evidence>